<sequence>MALENYERDSPGLMHLKIIADPNLTALGNSVNKIRKVVAGDLCLDLRRSKEVNTQEFREAVQAVLVKEATIKKLQHEGVIEIKDLDMLTSNNRIKFAEEKEVV</sequence>
<comment type="caution">
    <text evidence="1">The sequence shown here is derived from an EMBL/GenBank/DDBJ whole genome shotgun (WGS) entry which is preliminary data.</text>
</comment>
<keyword evidence="2" id="KW-1185">Reference proteome</keyword>
<accession>A0A232EXW9</accession>
<reference evidence="1 2" key="1">
    <citation type="journal article" date="2017" name="Curr. Biol.">
        <title>The Evolution of Venom by Co-option of Single-Copy Genes.</title>
        <authorList>
            <person name="Martinson E.O."/>
            <person name="Mrinalini"/>
            <person name="Kelkar Y.D."/>
            <person name="Chang C.H."/>
            <person name="Werren J.H."/>
        </authorList>
    </citation>
    <scope>NUCLEOTIDE SEQUENCE [LARGE SCALE GENOMIC DNA]</scope>
    <source>
        <strain evidence="1 2">Alberta</strain>
        <tissue evidence="1">Whole body</tissue>
    </source>
</reference>
<protein>
    <submittedName>
        <fullName evidence="1">Uncharacterized protein</fullName>
    </submittedName>
</protein>
<organism evidence="1 2">
    <name type="scientific">Trichomalopsis sarcophagae</name>
    <dbReference type="NCBI Taxonomy" id="543379"/>
    <lineage>
        <taxon>Eukaryota</taxon>
        <taxon>Metazoa</taxon>
        <taxon>Ecdysozoa</taxon>
        <taxon>Arthropoda</taxon>
        <taxon>Hexapoda</taxon>
        <taxon>Insecta</taxon>
        <taxon>Pterygota</taxon>
        <taxon>Neoptera</taxon>
        <taxon>Endopterygota</taxon>
        <taxon>Hymenoptera</taxon>
        <taxon>Apocrita</taxon>
        <taxon>Proctotrupomorpha</taxon>
        <taxon>Chalcidoidea</taxon>
        <taxon>Pteromalidae</taxon>
        <taxon>Pteromalinae</taxon>
        <taxon>Trichomalopsis</taxon>
    </lineage>
</organism>
<evidence type="ECO:0000313" key="1">
    <source>
        <dbReference type="EMBL" id="OXU23316.1"/>
    </source>
</evidence>
<dbReference type="EMBL" id="NNAY01001651">
    <property type="protein sequence ID" value="OXU23316.1"/>
    <property type="molecule type" value="Genomic_DNA"/>
</dbReference>
<dbReference type="Proteomes" id="UP000215335">
    <property type="component" value="Unassembled WGS sequence"/>
</dbReference>
<gene>
    <name evidence="1" type="ORF">TSAR_013503</name>
</gene>
<dbReference type="AlphaFoldDB" id="A0A232EXW9"/>
<evidence type="ECO:0000313" key="2">
    <source>
        <dbReference type="Proteomes" id="UP000215335"/>
    </source>
</evidence>
<name>A0A232EXW9_9HYME</name>
<proteinExistence type="predicted"/>